<comment type="caution">
    <text evidence="1">The sequence shown here is derived from an EMBL/GenBank/DDBJ whole genome shotgun (WGS) entry which is preliminary data.</text>
</comment>
<dbReference type="Proteomes" id="UP001303647">
    <property type="component" value="Unassembled WGS sequence"/>
</dbReference>
<dbReference type="EMBL" id="MU857752">
    <property type="protein sequence ID" value="KAK4244196.1"/>
    <property type="molecule type" value="Genomic_DNA"/>
</dbReference>
<accession>A0AAN7CM66</accession>
<protein>
    <submittedName>
        <fullName evidence="1">Uncharacterized protein</fullName>
    </submittedName>
</protein>
<sequence length="101" mass="10412">MCVTSSTADVHPTTTNVGLGQCAGAAGAGAEIYTHAPQHALIPASLAAAAEAGEDAASFDLLFCAGGERDYAPREDIQMLLLEFVADPERRSVAVGHLRDT</sequence>
<keyword evidence="2" id="KW-1185">Reference proteome</keyword>
<organism evidence="1 2">
    <name type="scientific">Corynascus novoguineensis</name>
    <dbReference type="NCBI Taxonomy" id="1126955"/>
    <lineage>
        <taxon>Eukaryota</taxon>
        <taxon>Fungi</taxon>
        <taxon>Dikarya</taxon>
        <taxon>Ascomycota</taxon>
        <taxon>Pezizomycotina</taxon>
        <taxon>Sordariomycetes</taxon>
        <taxon>Sordariomycetidae</taxon>
        <taxon>Sordariales</taxon>
        <taxon>Chaetomiaceae</taxon>
        <taxon>Corynascus</taxon>
    </lineage>
</organism>
<evidence type="ECO:0000313" key="2">
    <source>
        <dbReference type="Proteomes" id="UP001303647"/>
    </source>
</evidence>
<dbReference type="AlphaFoldDB" id="A0AAN7CM66"/>
<evidence type="ECO:0000313" key="1">
    <source>
        <dbReference type="EMBL" id="KAK4244196.1"/>
    </source>
</evidence>
<proteinExistence type="predicted"/>
<gene>
    <name evidence="1" type="ORF">C7999DRAFT_35464</name>
</gene>
<reference evidence="1" key="2">
    <citation type="submission" date="2023-05" db="EMBL/GenBank/DDBJ databases">
        <authorList>
            <consortium name="Lawrence Berkeley National Laboratory"/>
            <person name="Steindorff A."/>
            <person name="Hensen N."/>
            <person name="Bonometti L."/>
            <person name="Westerberg I."/>
            <person name="Brannstrom I.O."/>
            <person name="Guillou S."/>
            <person name="Cros-Aarteil S."/>
            <person name="Calhoun S."/>
            <person name="Haridas S."/>
            <person name="Kuo A."/>
            <person name="Mondo S."/>
            <person name="Pangilinan J."/>
            <person name="Riley R."/>
            <person name="Labutti K."/>
            <person name="Andreopoulos B."/>
            <person name="Lipzen A."/>
            <person name="Chen C."/>
            <person name="Yanf M."/>
            <person name="Daum C."/>
            <person name="Ng V."/>
            <person name="Clum A."/>
            <person name="Ohm R."/>
            <person name="Martin F."/>
            <person name="Silar P."/>
            <person name="Natvig D."/>
            <person name="Lalanne C."/>
            <person name="Gautier V."/>
            <person name="Ament-Velasquez S.L."/>
            <person name="Kruys A."/>
            <person name="Hutchinson M.I."/>
            <person name="Powell A.J."/>
            <person name="Barry K."/>
            <person name="Miller A.N."/>
            <person name="Grigoriev I.V."/>
            <person name="Debuchy R."/>
            <person name="Gladieux P."/>
            <person name="Thoren M.H."/>
            <person name="Johannesson H."/>
        </authorList>
    </citation>
    <scope>NUCLEOTIDE SEQUENCE</scope>
    <source>
        <strain evidence="1">CBS 359.72</strain>
    </source>
</reference>
<reference evidence="1" key="1">
    <citation type="journal article" date="2023" name="Mol. Phylogenet. Evol.">
        <title>Genome-scale phylogeny and comparative genomics of the fungal order Sordariales.</title>
        <authorList>
            <person name="Hensen N."/>
            <person name="Bonometti L."/>
            <person name="Westerberg I."/>
            <person name="Brannstrom I.O."/>
            <person name="Guillou S."/>
            <person name="Cros-Aarteil S."/>
            <person name="Calhoun S."/>
            <person name="Haridas S."/>
            <person name="Kuo A."/>
            <person name="Mondo S."/>
            <person name="Pangilinan J."/>
            <person name="Riley R."/>
            <person name="LaButti K."/>
            <person name="Andreopoulos B."/>
            <person name="Lipzen A."/>
            <person name="Chen C."/>
            <person name="Yan M."/>
            <person name="Daum C."/>
            <person name="Ng V."/>
            <person name="Clum A."/>
            <person name="Steindorff A."/>
            <person name="Ohm R.A."/>
            <person name="Martin F."/>
            <person name="Silar P."/>
            <person name="Natvig D.O."/>
            <person name="Lalanne C."/>
            <person name="Gautier V."/>
            <person name="Ament-Velasquez S.L."/>
            <person name="Kruys A."/>
            <person name="Hutchinson M.I."/>
            <person name="Powell A.J."/>
            <person name="Barry K."/>
            <person name="Miller A.N."/>
            <person name="Grigoriev I.V."/>
            <person name="Debuchy R."/>
            <person name="Gladieux P."/>
            <person name="Hiltunen Thoren M."/>
            <person name="Johannesson H."/>
        </authorList>
    </citation>
    <scope>NUCLEOTIDE SEQUENCE</scope>
    <source>
        <strain evidence="1">CBS 359.72</strain>
    </source>
</reference>
<name>A0AAN7CM66_9PEZI</name>